<feature type="region of interest" description="Disordered" evidence="1">
    <location>
        <begin position="35"/>
        <end position="95"/>
    </location>
</feature>
<dbReference type="EMBL" id="BRPK01000009">
    <property type="protein sequence ID" value="GLB41380.1"/>
    <property type="molecule type" value="Genomic_DNA"/>
</dbReference>
<evidence type="ECO:0000256" key="1">
    <source>
        <dbReference type="SAM" id="MobiDB-lite"/>
    </source>
</evidence>
<keyword evidence="3" id="KW-1185">Reference proteome</keyword>
<feature type="compositionally biased region" description="Pro residues" evidence="1">
    <location>
        <begin position="40"/>
        <end position="52"/>
    </location>
</feature>
<proteinExistence type="predicted"/>
<sequence length="95" mass="10807">MPPRPLLPHHQDFPFRCGTYHFRPPPNSLHRRIREEQYHLPPPSIVAPPSYSPPRTGLFSVSAPVPSPAPPSRRPRATREPCPRAITPPFRPPKL</sequence>
<accession>A0A9P3URI7</accession>
<protein>
    <submittedName>
        <fullName evidence="2">Uncharacterized protein</fullName>
    </submittedName>
</protein>
<comment type="caution">
    <text evidence="2">The sequence shown here is derived from an EMBL/GenBank/DDBJ whole genome shotgun (WGS) entry which is preliminary data.</text>
</comment>
<dbReference type="AlphaFoldDB" id="A0A9P3URI7"/>
<evidence type="ECO:0000313" key="2">
    <source>
        <dbReference type="EMBL" id="GLB41380.1"/>
    </source>
</evidence>
<dbReference type="Proteomes" id="UP001063166">
    <property type="component" value="Unassembled WGS sequence"/>
</dbReference>
<evidence type="ECO:0000313" key="3">
    <source>
        <dbReference type="Proteomes" id="UP001063166"/>
    </source>
</evidence>
<gene>
    <name evidence="2" type="ORF">LshimejAT787_0905950</name>
</gene>
<reference evidence="2" key="1">
    <citation type="submission" date="2022-07" db="EMBL/GenBank/DDBJ databases">
        <title>The genome of Lyophyllum shimeji provides insight into the initial evolution of ectomycorrhizal fungal genome.</title>
        <authorList>
            <person name="Kobayashi Y."/>
            <person name="Shibata T."/>
            <person name="Hirakawa H."/>
            <person name="Shigenobu S."/>
            <person name="Nishiyama T."/>
            <person name="Yamada A."/>
            <person name="Hasebe M."/>
            <person name="Kawaguchi M."/>
        </authorList>
    </citation>
    <scope>NUCLEOTIDE SEQUENCE</scope>
    <source>
        <strain evidence="2">AT787</strain>
    </source>
</reference>
<name>A0A9P3URI7_LYOSH</name>
<organism evidence="2 3">
    <name type="scientific">Lyophyllum shimeji</name>
    <name type="common">Hon-shimeji</name>
    <name type="synonym">Tricholoma shimeji</name>
    <dbReference type="NCBI Taxonomy" id="47721"/>
    <lineage>
        <taxon>Eukaryota</taxon>
        <taxon>Fungi</taxon>
        <taxon>Dikarya</taxon>
        <taxon>Basidiomycota</taxon>
        <taxon>Agaricomycotina</taxon>
        <taxon>Agaricomycetes</taxon>
        <taxon>Agaricomycetidae</taxon>
        <taxon>Agaricales</taxon>
        <taxon>Tricholomatineae</taxon>
        <taxon>Lyophyllaceae</taxon>
        <taxon>Lyophyllum</taxon>
    </lineage>
</organism>